<dbReference type="AlphaFoldDB" id="A0A1B9I077"/>
<dbReference type="EMBL" id="CP144526">
    <property type="protein sequence ID" value="WWC71823.1"/>
    <property type="molecule type" value="Genomic_DNA"/>
</dbReference>
<evidence type="ECO:0000256" key="4">
    <source>
        <dbReference type="ARBA" id="ARBA00040104"/>
    </source>
</evidence>
<dbReference type="InterPro" id="IPR020783">
    <property type="entry name" value="Ribosomal_uL11_C"/>
</dbReference>
<name>A0A1B9I077_9TREE</name>
<evidence type="ECO:0000256" key="2">
    <source>
        <dbReference type="ARBA" id="ARBA00022980"/>
    </source>
</evidence>
<protein>
    <recommendedName>
        <fullName evidence="4">Large ribosomal subunit protein uL11m</fullName>
    </recommendedName>
</protein>
<dbReference type="EMBL" id="KI894012">
    <property type="protein sequence ID" value="OCF48915.1"/>
    <property type="molecule type" value="Genomic_DNA"/>
</dbReference>
<dbReference type="Gene3D" id="3.30.1550.10">
    <property type="entry name" value="Ribosomal protein L11/L12, N-terminal domain"/>
    <property type="match status" value="1"/>
</dbReference>
<reference evidence="9" key="4">
    <citation type="submission" date="2024-02" db="EMBL/GenBank/DDBJ databases">
        <title>Comparative genomics of Cryptococcus and Kwoniella reveals pathogenesis evolution and contrasting modes of karyotype evolution via chromosome fusion or intercentromeric recombination.</title>
        <authorList>
            <person name="Coelho M.A."/>
            <person name="David-Palma M."/>
            <person name="Shea T."/>
            <person name="Bowers K."/>
            <person name="McGinley-Smith S."/>
            <person name="Mohammad A.W."/>
            <person name="Gnirke A."/>
            <person name="Yurkov A.M."/>
            <person name="Nowrousian M."/>
            <person name="Sun S."/>
            <person name="Cuomo C.A."/>
            <person name="Heitman J."/>
        </authorList>
    </citation>
    <scope>NUCLEOTIDE SEQUENCE</scope>
    <source>
        <strain evidence="9">CBS 10737</strain>
    </source>
</reference>
<dbReference type="InterPro" id="IPR006519">
    <property type="entry name" value="Ribosomal_uL11_bac-typ"/>
</dbReference>
<feature type="domain" description="Large ribosomal subunit protein uL11 C-terminal" evidence="6">
    <location>
        <begin position="73"/>
        <end position="137"/>
    </location>
</feature>
<dbReference type="InterPro" id="IPR000911">
    <property type="entry name" value="Ribosomal_uL11"/>
</dbReference>
<dbReference type="GO" id="GO:0006412">
    <property type="term" value="P:translation"/>
    <property type="evidence" value="ECO:0007669"/>
    <property type="project" value="InterPro"/>
</dbReference>
<dbReference type="InterPro" id="IPR036796">
    <property type="entry name" value="Ribosomal_uL11_N_sf"/>
</dbReference>
<evidence type="ECO:0000313" key="10">
    <source>
        <dbReference type="Proteomes" id="UP000094020"/>
    </source>
</evidence>
<proteinExistence type="inferred from homology"/>
<dbReference type="FunFam" id="3.30.1550.10:FF:000005">
    <property type="entry name" value="50S ribosomal protein L11"/>
    <property type="match status" value="1"/>
</dbReference>
<reference evidence="8" key="1">
    <citation type="submission" date="2013-07" db="EMBL/GenBank/DDBJ databases">
        <title>The Genome Sequence of Cryptococcus pinus CBS10737.</title>
        <authorList>
            <consortium name="The Broad Institute Genome Sequencing Platform"/>
            <person name="Cuomo C."/>
            <person name="Litvintseva A."/>
            <person name="Chen Y."/>
            <person name="Heitman J."/>
            <person name="Sun S."/>
            <person name="Springer D."/>
            <person name="Dromer F."/>
            <person name="Young S.K."/>
            <person name="Zeng Q."/>
            <person name="Gargeya S."/>
            <person name="Fitzgerald M."/>
            <person name="Abouelleil A."/>
            <person name="Alvarado L."/>
            <person name="Berlin A.M."/>
            <person name="Chapman S.B."/>
            <person name="Dewar J."/>
            <person name="Goldberg J."/>
            <person name="Griggs A."/>
            <person name="Gujja S."/>
            <person name="Hansen M."/>
            <person name="Howarth C."/>
            <person name="Imamovic A."/>
            <person name="Larimer J."/>
            <person name="McCowan C."/>
            <person name="Murphy C."/>
            <person name="Pearson M."/>
            <person name="Priest M."/>
            <person name="Roberts A."/>
            <person name="Saif S."/>
            <person name="Shea T."/>
            <person name="Sykes S."/>
            <person name="Wortman J."/>
            <person name="Nusbaum C."/>
            <person name="Birren B."/>
        </authorList>
    </citation>
    <scope>NUCLEOTIDE SEQUENCE [LARGE SCALE GENOMIC DNA]</scope>
    <source>
        <strain evidence="8">CBS 10737</strain>
    </source>
</reference>
<organism evidence="8">
    <name type="scientific">Kwoniella pini CBS 10737</name>
    <dbReference type="NCBI Taxonomy" id="1296096"/>
    <lineage>
        <taxon>Eukaryota</taxon>
        <taxon>Fungi</taxon>
        <taxon>Dikarya</taxon>
        <taxon>Basidiomycota</taxon>
        <taxon>Agaricomycotina</taxon>
        <taxon>Tremellomycetes</taxon>
        <taxon>Tremellales</taxon>
        <taxon>Cryptococcaceae</taxon>
        <taxon>Kwoniella</taxon>
    </lineage>
</organism>
<sequence>MSKVLTAQLVKIVVPAGKATPTPPVGPALGARGVKAMDFCKEFNAKTSEYIQSIPIPTLIKISPDRTFTFQIRTPPVSYLIKKTLNGDINNEKKQITLKHIYEIAKIKSLDQDLNSLGLKRISKSIIGTAKSLGVEVVP</sequence>
<evidence type="ECO:0000256" key="5">
    <source>
        <dbReference type="RuleBase" id="RU003978"/>
    </source>
</evidence>
<dbReference type="GO" id="GO:0003735">
    <property type="term" value="F:structural constituent of ribosome"/>
    <property type="evidence" value="ECO:0007669"/>
    <property type="project" value="InterPro"/>
</dbReference>
<gene>
    <name evidence="8" type="ORF">I206_04602</name>
    <name evidence="9" type="ORF">I206_105782</name>
</gene>
<evidence type="ECO:0000313" key="9">
    <source>
        <dbReference type="EMBL" id="WWC71823.1"/>
    </source>
</evidence>
<evidence type="ECO:0000256" key="3">
    <source>
        <dbReference type="ARBA" id="ARBA00023274"/>
    </source>
</evidence>
<feature type="domain" description="Large ribosomal subunit protein uL11 N-terminal" evidence="7">
    <location>
        <begin position="10"/>
        <end position="68"/>
    </location>
</feature>
<dbReference type="InterPro" id="IPR036769">
    <property type="entry name" value="Ribosomal_uL11_C_sf"/>
</dbReference>
<dbReference type="PANTHER" id="PTHR11661:SF1">
    <property type="entry name" value="LARGE RIBOSOMAL SUBUNIT PROTEIN UL11M"/>
    <property type="match status" value="1"/>
</dbReference>
<dbReference type="GO" id="GO:0070180">
    <property type="term" value="F:large ribosomal subunit rRNA binding"/>
    <property type="evidence" value="ECO:0007669"/>
    <property type="project" value="TreeGrafter"/>
</dbReference>
<keyword evidence="2 5" id="KW-0689">Ribosomal protein</keyword>
<dbReference type="Pfam" id="PF03946">
    <property type="entry name" value="Ribosomal_L11_N"/>
    <property type="match status" value="1"/>
</dbReference>
<dbReference type="Gene3D" id="1.10.10.250">
    <property type="entry name" value="Ribosomal protein L11, C-terminal domain"/>
    <property type="match status" value="1"/>
</dbReference>
<dbReference type="OrthoDB" id="1091498at2759"/>
<reference evidence="8" key="3">
    <citation type="submission" date="2016-07" db="EMBL/GenBank/DDBJ databases">
        <title>Evolution of pathogenesis and genome organization in the Tremellales.</title>
        <authorList>
            <person name="Cuomo C."/>
            <person name="Litvintseva A."/>
            <person name="Heitman J."/>
            <person name="Chen Y."/>
            <person name="Sun S."/>
            <person name="Springer D."/>
            <person name="Dromer F."/>
            <person name="Young S."/>
            <person name="Zeng Q."/>
            <person name="Chapman S."/>
            <person name="Gujja S."/>
            <person name="Saif S."/>
            <person name="Birren B."/>
        </authorList>
    </citation>
    <scope>NUCLEOTIDE SEQUENCE</scope>
    <source>
        <strain evidence="8">CBS 10737</strain>
    </source>
</reference>
<evidence type="ECO:0000259" key="7">
    <source>
        <dbReference type="Pfam" id="PF03946"/>
    </source>
</evidence>
<dbReference type="PANTHER" id="PTHR11661">
    <property type="entry name" value="60S RIBOSOMAL PROTEIN L12"/>
    <property type="match status" value="1"/>
</dbReference>
<dbReference type="GeneID" id="30172971"/>
<dbReference type="GO" id="GO:0005762">
    <property type="term" value="C:mitochondrial large ribosomal subunit"/>
    <property type="evidence" value="ECO:0007669"/>
    <property type="project" value="TreeGrafter"/>
</dbReference>
<dbReference type="InterPro" id="IPR020784">
    <property type="entry name" value="Ribosomal_uL11_N"/>
</dbReference>
<dbReference type="SUPFAM" id="SSF54747">
    <property type="entry name" value="Ribosomal L11/L12e N-terminal domain"/>
    <property type="match status" value="1"/>
</dbReference>
<evidence type="ECO:0000256" key="1">
    <source>
        <dbReference type="ARBA" id="ARBA00010537"/>
    </source>
</evidence>
<dbReference type="SUPFAM" id="SSF46906">
    <property type="entry name" value="Ribosomal protein L11, C-terminal domain"/>
    <property type="match status" value="1"/>
</dbReference>
<dbReference type="SMART" id="SM00649">
    <property type="entry name" value="RL11"/>
    <property type="match status" value="1"/>
</dbReference>
<dbReference type="CDD" id="cd00349">
    <property type="entry name" value="Ribosomal_L11"/>
    <property type="match status" value="1"/>
</dbReference>
<dbReference type="Pfam" id="PF00298">
    <property type="entry name" value="Ribosomal_L11"/>
    <property type="match status" value="1"/>
</dbReference>
<dbReference type="STRING" id="1296096.A0A1B9I077"/>
<comment type="similarity">
    <text evidence="1 5">Belongs to the universal ribosomal protein uL11 family.</text>
</comment>
<dbReference type="NCBIfam" id="TIGR01632">
    <property type="entry name" value="L11_bact"/>
    <property type="match status" value="1"/>
</dbReference>
<dbReference type="KEGG" id="kpin:30172971"/>
<dbReference type="RefSeq" id="XP_019010134.1">
    <property type="nucleotide sequence ID" value="XM_019156332.1"/>
</dbReference>
<evidence type="ECO:0000313" key="8">
    <source>
        <dbReference type="EMBL" id="OCF48915.1"/>
    </source>
</evidence>
<evidence type="ECO:0000259" key="6">
    <source>
        <dbReference type="Pfam" id="PF00298"/>
    </source>
</evidence>
<reference evidence="9" key="2">
    <citation type="submission" date="2013-07" db="EMBL/GenBank/DDBJ databases">
        <authorList>
            <consortium name="The Broad Institute Genome Sequencing Platform"/>
            <person name="Cuomo C."/>
            <person name="Litvintseva A."/>
            <person name="Chen Y."/>
            <person name="Heitman J."/>
            <person name="Sun S."/>
            <person name="Springer D."/>
            <person name="Dromer F."/>
            <person name="Young S.K."/>
            <person name="Zeng Q."/>
            <person name="Gargeya S."/>
            <person name="Fitzgerald M."/>
            <person name="Abouelleil A."/>
            <person name="Alvarado L."/>
            <person name="Berlin A.M."/>
            <person name="Chapman S.B."/>
            <person name="Dewar J."/>
            <person name="Goldberg J."/>
            <person name="Griggs A."/>
            <person name="Gujja S."/>
            <person name="Hansen M."/>
            <person name="Howarth C."/>
            <person name="Imamovic A."/>
            <person name="Larimer J."/>
            <person name="McCowan C."/>
            <person name="Murphy C."/>
            <person name="Pearson M."/>
            <person name="Priest M."/>
            <person name="Roberts A."/>
            <person name="Saif S."/>
            <person name="Shea T."/>
            <person name="Sykes S."/>
            <person name="Wortman J."/>
            <person name="Nusbaum C."/>
            <person name="Birren B."/>
        </authorList>
    </citation>
    <scope>NUCLEOTIDE SEQUENCE</scope>
    <source>
        <strain evidence="9">CBS 10737</strain>
    </source>
</reference>
<keyword evidence="3 5" id="KW-0687">Ribonucleoprotein</keyword>
<dbReference type="HAMAP" id="MF_00736">
    <property type="entry name" value="Ribosomal_uL11"/>
    <property type="match status" value="1"/>
</dbReference>
<keyword evidence="10" id="KW-1185">Reference proteome</keyword>
<dbReference type="Proteomes" id="UP000094020">
    <property type="component" value="Chromosome 8"/>
</dbReference>
<accession>A0A1B9I077</accession>